<name>A0A6A5QZD1_AMPQU</name>
<dbReference type="InterPro" id="IPR012816">
    <property type="entry name" value="NADAR"/>
</dbReference>
<evidence type="ECO:0000313" key="2">
    <source>
        <dbReference type="EMBL" id="KAF1920823.1"/>
    </source>
</evidence>
<feature type="non-terminal residue" evidence="2">
    <location>
        <position position="169"/>
    </location>
</feature>
<feature type="domain" description="NADAR" evidence="1">
    <location>
        <begin position="11"/>
        <end position="167"/>
    </location>
</feature>
<accession>A0A6A5QZD1</accession>
<dbReference type="OrthoDB" id="206452at2759"/>
<feature type="non-terminal residue" evidence="2">
    <location>
        <position position="1"/>
    </location>
</feature>
<evidence type="ECO:0000259" key="1">
    <source>
        <dbReference type="Pfam" id="PF08719"/>
    </source>
</evidence>
<dbReference type="Pfam" id="PF08719">
    <property type="entry name" value="NADAR"/>
    <property type="match status" value="1"/>
</dbReference>
<sequence>SSTTPPAQPIYFWRPHASNGYLSQWYPSPFTLSGPTEHYATAEMYMMVRKARLFGDESTAQKMLQTADARVHKRLGRRVQGFDDEVWDQHKLDIVAQGNYYKFTVSRDAGRLRGWLMSTGERELVEASPLDRIWGIGFAEKDAGGRREDWGENLLGRVLEGVRGRIRRE</sequence>
<organism evidence="2 3">
    <name type="scientific">Ampelomyces quisqualis</name>
    <name type="common">Powdery mildew agent</name>
    <dbReference type="NCBI Taxonomy" id="50730"/>
    <lineage>
        <taxon>Eukaryota</taxon>
        <taxon>Fungi</taxon>
        <taxon>Dikarya</taxon>
        <taxon>Ascomycota</taxon>
        <taxon>Pezizomycotina</taxon>
        <taxon>Dothideomycetes</taxon>
        <taxon>Pleosporomycetidae</taxon>
        <taxon>Pleosporales</taxon>
        <taxon>Pleosporineae</taxon>
        <taxon>Phaeosphaeriaceae</taxon>
        <taxon>Ampelomyces</taxon>
    </lineage>
</organism>
<protein>
    <recommendedName>
        <fullName evidence="1">NADAR domain-containing protein</fullName>
    </recommendedName>
</protein>
<dbReference type="Proteomes" id="UP000800096">
    <property type="component" value="Unassembled WGS sequence"/>
</dbReference>
<gene>
    <name evidence="2" type="ORF">BDU57DRAFT_415526</name>
</gene>
<evidence type="ECO:0000313" key="3">
    <source>
        <dbReference type="Proteomes" id="UP000800096"/>
    </source>
</evidence>
<dbReference type="Gene3D" id="1.10.357.40">
    <property type="entry name" value="YbiA-like"/>
    <property type="match status" value="1"/>
</dbReference>
<dbReference type="CDD" id="cd15457">
    <property type="entry name" value="NADAR"/>
    <property type="match status" value="1"/>
</dbReference>
<dbReference type="SUPFAM" id="SSF143990">
    <property type="entry name" value="YbiA-like"/>
    <property type="match status" value="1"/>
</dbReference>
<reference evidence="2" key="1">
    <citation type="journal article" date="2020" name="Stud. Mycol.">
        <title>101 Dothideomycetes genomes: a test case for predicting lifestyles and emergence of pathogens.</title>
        <authorList>
            <person name="Haridas S."/>
            <person name="Albert R."/>
            <person name="Binder M."/>
            <person name="Bloem J."/>
            <person name="Labutti K."/>
            <person name="Salamov A."/>
            <person name="Andreopoulos B."/>
            <person name="Baker S."/>
            <person name="Barry K."/>
            <person name="Bills G."/>
            <person name="Bluhm B."/>
            <person name="Cannon C."/>
            <person name="Castanera R."/>
            <person name="Culley D."/>
            <person name="Daum C."/>
            <person name="Ezra D."/>
            <person name="Gonzalez J."/>
            <person name="Henrissat B."/>
            <person name="Kuo A."/>
            <person name="Liang C."/>
            <person name="Lipzen A."/>
            <person name="Lutzoni F."/>
            <person name="Magnuson J."/>
            <person name="Mondo S."/>
            <person name="Nolan M."/>
            <person name="Ohm R."/>
            <person name="Pangilinan J."/>
            <person name="Park H.-J."/>
            <person name="Ramirez L."/>
            <person name="Alfaro M."/>
            <person name="Sun H."/>
            <person name="Tritt A."/>
            <person name="Yoshinaga Y."/>
            <person name="Zwiers L.-H."/>
            <person name="Turgeon B."/>
            <person name="Goodwin S."/>
            <person name="Spatafora J."/>
            <person name="Crous P."/>
            <person name="Grigoriev I."/>
        </authorList>
    </citation>
    <scope>NUCLEOTIDE SEQUENCE</scope>
    <source>
        <strain evidence="2">HMLAC05119</strain>
    </source>
</reference>
<proteinExistence type="predicted"/>
<dbReference type="InterPro" id="IPR037238">
    <property type="entry name" value="YbiA-like_sf"/>
</dbReference>
<dbReference type="AlphaFoldDB" id="A0A6A5QZD1"/>
<dbReference type="NCBIfam" id="TIGR02464">
    <property type="entry name" value="ribofla_fusion"/>
    <property type="match status" value="1"/>
</dbReference>
<keyword evidence="3" id="KW-1185">Reference proteome</keyword>
<dbReference type="EMBL" id="ML979132">
    <property type="protein sequence ID" value="KAF1920823.1"/>
    <property type="molecule type" value="Genomic_DNA"/>
</dbReference>